<dbReference type="AlphaFoldDB" id="F4G2M0"/>
<evidence type="ECO:0000313" key="1">
    <source>
        <dbReference type="EMBL" id="AEB95068.1"/>
    </source>
</evidence>
<keyword evidence="2" id="KW-1185">Reference proteome</keyword>
<dbReference type="STRING" id="1006006.Mcup_0963"/>
<dbReference type="EMBL" id="CP002656">
    <property type="protein sequence ID" value="AEB95068.1"/>
    <property type="molecule type" value="Genomic_DNA"/>
</dbReference>
<accession>F4G2M0</accession>
<reference evidence="1 2" key="1">
    <citation type="journal article" date="2011" name="J. Bacteriol.">
        <title>Complete genome sequence of Metallosphaera cuprina, a metal sulfide-oxidizing archaeon from a hot spring.</title>
        <authorList>
            <person name="Liu L.J."/>
            <person name="You X.Y."/>
            <person name="Zheng H."/>
            <person name="Wang S."/>
            <person name="Jiang C.Y."/>
            <person name="Liu S.J."/>
        </authorList>
    </citation>
    <scope>NUCLEOTIDE SEQUENCE [LARGE SCALE GENOMIC DNA]</scope>
    <source>
        <strain evidence="1 2">Ar-4</strain>
    </source>
</reference>
<dbReference type="KEGG" id="mcn:Mcup_0963"/>
<dbReference type="HOGENOM" id="CLU_3147942_0_0_2"/>
<protein>
    <submittedName>
        <fullName evidence="1">Uncharacterized protein</fullName>
    </submittedName>
</protein>
<name>F4G2M0_METCR</name>
<gene>
    <name evidence="1" type="ordered locus">Mcup_0963</name>
</gene>
<organism evidence="1 2">
    <name type="scientific">Metallosphaera cuprina (strain Ar-4)</name>
    <dbReference type="NCBI Taxonomy" id="1006006"/>
    <lineage>
        <taxon>Archaea</taxon>
        <taxon>Thermoproteota</taxon>
        <taxon>Thermoprotei</taxon>
        <taxon>Sulfolobales</taxon>
        <taxon>Sulfolobaceae</taxon>
        <taxon>Metallosphaera</taxon>
    </lineage>
</organism>
<evidence type="ECO:0000313" key="2">
    <source>
        <dbReference type="Proteomes" id="UP000007812"/>
    </source>
</evidence>
<dbReference type="Proteomes" id="UP000007812">
    <property type="component" value="Chromosome"/>
</dbReference>
<sequence length="48" mass="5286">MNNLGTSLEGMQATYPSTLEDPNLVKDPLSDVKITCQSDIRCIIYLAI</sequence>
<proteinExistence type="predicted"/>